<organism evidence="1 2">
    <name type="scientific">Hypoxylon rubiginosum</name>
    <dbReference type="NCBI Taxonomy" id="110542"/>
    <lineage>
        <taxon>Eukaryota</taxon>
        <taxon>Fungi</taxon>
        <taxon>Dikarya</taxon>
        <taxon>Ascomycota</taxon>
        <taxon>Pezizomycotina</taxon>
        <taxon>Sordariomycetes</taxon>
        <taxon>Xylariomycetidae</taxon>
        <taxon>Xylariales</taxon>
        <taxon>Hypoxylaceae</taxon>
        <taxon>Hypoxylon</taxon>
    </lineage>
</organism>
<comment type="caution">
    <text evidence="1">The sequence shown here is derived from an EMBL/GenBank/DDBJ whole genome shotgun (WGS) entry which is preliminary data.</text>
</comment>
<name>A0ACC0CV08_9PEZI</name>
<dbReference type="Proteomes" id="UP001497680">
    <property type="component" value="Unassembled WGS sequence"/>
</dbReference>
<dbReference type="EMBL" id="MU394341">
    <property type="protein sequence ID" value="KAI6084147.1"/>
    <property type="molecule type" value="Genomic_DNA"/>
</dbReference>
<evidence type="ECO:0000313" key="1">
    <source>
        <dbReference type="EMBL" id="KAI6084147.1"/>
    </source>
</evidence>
<sequence>MIELDTIPLTRGDKSLTQAEGSLTQADEPQTQGNEPITTKPKRSIKDAFGIQGLLILAIGTLCLVVPLIILGLLWHGSMLAAGGADPGQFWVRIAFSNWATRTVTVCSAVIRTAMGLQGGLLTAMVASLILERVGVRLEDAALLAMVRNFKIGPETLILPSSHIRKILLRIVSTVTLVFVALLLLSSQFTSTILLSDFALAIVQGQYNDTWMAPFGISTSGELNPNYFGYAVDLWRSRPVTWSRFAEYTEQPETGNGFDDTGTTIRAFLPISNQTTRETLRQYTGPATLIDSRVVCTSPGVLLNSQSIDVPNTSESADESKDVLTLWGNLTFDNSYPAVWTANPTRNVSFYCAVPIVDNEAQGLQVSVCTAILKGHAMALSNADESSDEYPALHPLDYTLYQRTYPDTTVFLVLSTTGTKDAWNSVKLRPFSFSRTDGEGPWNTATVTTAAGPASVSLTACMTILDSLDYNVSVNSSSDMQEAVLKFDPKAKTYQTQDIRNQLGALAFNTSESTSTPLNNRGILTLRQPWAGSYLRNENISNGLEPYATDTYFTDFIPHSLPRLEVAVGIGGVGDPTVTSPTAPSHVPCGYFTLMEGWTSGEMNQVDRAHATLFQDILNTTQSPARALQAVLTTLSQMSYYDMLPAFDASLPANRISSTWMSIPTRWTGFRAVVGIVAGYFLLLVLATVLFARLTRLTMLGNSWQALAQVVSDDTIHVIDRAADMKDEDVETMLLQGKRMDDGYEGTKRGIVRLRRIGMGRSELGTN</sequence>
<evidence type="ECO:0000313" key="2">
    <source>
        <dbReference type="Proteomes" id="UP001497680"/>
    </source>
</evidence>
<proteinExistence type="predicted"/>
<protein>
    <submittedName>
        <fullName evidence="1">Uncharacterized protein</fullName>
    </submittedName>
</protein>
<keyword evidence="2" id="KW-1185">Reference proteome</keyword>
<accession>A0ACC0CV08</accession>
<reference evidence="1 2" key="1">
    <citation type="journal article" date="2022" name="New Phytol.">
        <title>Ecological generalism drives hyperdiversity of secondary metabolite gene clusters in xylarialean endophytes.</title>
        <authorList>
            <person name="Franco M.E.E."/>
            <person name="Wisecaver J.H."/>
            <person name="Arnold A.E."/>
            <person name="Ju Y.M."/>
            <person name="Slot J.C."/>
            <person name="Ahrendt S."/>
            <person name="Moore L.P."/>
            <person name="Eastman K.E."/>
            <person name="Scott K."/>
            <person name="Konkel Z."/>
            <person name="Mondo S.J."/>
            <person name="Kuo A."/>
            <person name="Hayes R.D."/>
            <person name="Haridas S."/>
            <person name="Andreopoulos B."/>
            <person name="Riley R."/>
            <person name="LaButti K."/>
            <person name="Pangilinan J."/>
            <person name="Lipzen A."/>
            <person name="Amirebrahimi M."/>
            <person name="Yan J."/>
            <person name="Adam C."/>
            <person name="Keymanesh K."/>
            <person name="Ng V."/>
            <person name="Louie K."/>
            <person name="Northen T."/>
            <person name="Drula E."/>
            <person name="Henrissat B."/>
            <person name="Hsieh H.M."/>
            <person name="Youens-Clark K."/>
            <person name="Lutzoni F."/>
            <person name="Miadlikowska J."/>
            <person name="Eastwood D.C."/>
            <person name="Hamelin R.C."/>
            <person name="Grigoriev I.V."/>
            <person name="U'Ren J.M."/>
        </authorList>
    </citation>
    <scope>NUCLEOTIDE SEQUENCE [LARGE SCALE GENOMIC DNA]</scope>
    <source>
        <strain evidence="1 2">ER1909</strain>
    </source>
</reference>
<gene>
    <name evidence="1" type="ORF">F4821DRAFT_243343</name>
</gene>